<evidence type="ECO:0000256" key="5">
    <source>
        <dbReference type="PROSITE-ProRule" id="PRU00176"/>
    </source>
</evidence>
<dbReference type="Gene3D" id="3.30.70.330">
    <property type="match status" value="4"/>
</dbReference>
<dbReference type="RefSeq" id="XP_031855845.1">
    <property type="nucleotide sequence ID" value="XM_031999954.1"/>
</dbReference>
<proteinExistence type="predicted"/>
<feature type="domain" description="RRM" evidence="7">
    <location>
        <begin position="13"/>
        <end position="90"/>
    </location>
</feature>
<comment type="subcellular location">
    <subcellularLocation>
        <location evidence="1">Nucleus</location>
    </subcellularLocation>
</comment>
<dbReference type="Proteomes" id="UP000398389">
    <property type="component" value="Unassembled WGS sequence"/>
</dbReference>
<gene>
    <name evidence="8" type="ORF">SAPINGB_P005240</name>
</gene>
<reference evidence="8 9" key="1">
    <citation type="submission" date="2019-09" db="EMBL/GenBank/DDBJ databases">
        <authorList>
            <person name="Brejova B."/>
        </authorList>
    </citation>
    <scope>NUCLEOTIDE SEQUENCE [LARGE SCALE GENOMIC DNA]</scope>
</reference>
<feature type="compositionally biased region" description="Basic and acidic residues" evidence="6">
    <location>
        <begin position="470"/>
        <end position="481"/>
    </location>
</feature>
<evidence type="ECO:0000313" key="9">
    <source>
        <dbReference type="Proteomes" id="UP000398389"/>
    </source>
</evidence>
<feature type="region of interest" description="Disordered" evidence="6">
    <location>
        <begin position="205"/>
        <end position="258"/>
    </location>
</feature>
<dbReference type="GO" id="GO:0005730">
    <property type="term" value="C:nucleolus"/>
    <property type="evidence" value="ECO:0007669"/>
    <property type="project" value="TreeGrafter"/>
</dbReference>
<protein>
    <recommendedName>
        <fullName evidence="7">RRM domain-containing protein</fullName>
    </recommendedName>
</protein>
<evidence type="ECO:0000256" key="6">
    <source>
        <dbReference type="SAM" id="MobiDB-lite"/>
    </source>
</evidence>
<dbReference type="GO" id="GO:0003729">
    <property type="term" value="F:mRNA binding"/>
    <property type="evidence" value="ECO:0007669"/>
    <property type="project" value="TreeGrafter"/>
</dbReference>
<feature type="region of interest" description="Disordered" evidence="6">
    <location>
        <begin position="90"/>
        <end position="116"/>
    </location>
</feature>
<evidence type="ECO:0000256" key="3">
    <source>
        <dbReference type="ARBA" id="ARBA00022884"/>
    </source>
</evidence>
<organism evidence="8 9">
    <name type="scientific">Magnusiomyces paraingens</name>
    <dbReference type="NCBI Taxonomy" id="2606893"/>
    <lineage>
        <taxon>Eukaryota</taxon>
        <taxon>Fungi</taxon>
        <taxon>Dikarya</taxon>
        <taxon>Ascomycota</taxon>
        <taxon>Saccharomycotina</taxon>
        <taxon>Dipodascomycetes</taxon>
        <taxon>Dipodascales</taxon>
        <taxon>Dipodascaceae</taxon>
        <taxon>Magnusiomyces</taxon>
    </lineage>
</organism>
<dbReference type="EMBL" id="CABVLU010000004">
    <property type="protein sequence ID" value="VVT56736.1"/>
    <property type="molecule type" value="Genomic_DNA"/>
</dbReference>
<evidence type="ECO:0000313" key="8">
    <source>
        <dbReference type="EMBL" id="VVT56736.1"/>
    </source>
</evidence>
<accession>A0A5E8C686</accession>
<dbReference type="InterPro" id="IPR051945">
    <property type="entry name" value="RRM_MRD1_RNA_proc_ribogen"/>
</dbReference>
<evidence type="ECO:0000259" key="7">
    <source>
        <dbReference type="PROSITE" id="PS50102"/>
    </source>
</evidence>
<dbReference type="PROSITE" id="PS50102">
    <property type="entry name" value="RRM"/>
    <property type="match status" value="4"/>
</dbReference>
<evidence type="ECO:0000256" key="1">
    <source>
        <dbReference type="ARBA" id="ARBA00004123"/>
    </source>
</evidence>
<feature type="compositionally biased region" description="Basic and acidic residues" evidence="6">
    <location>
        <begin position="597"/>
        <end position="622"/>
    </location>
</feature>
<feature type="domain" description="RRM" evidence="7">
    <location>
        <begin position="259"/>
        <end position="352"/>
    </location>
</feature>
<dbReference type="SUPFAM" id="SSF54928">
    <property type="entry name" value="RNA-binding domain, RBD"/>
    <property type="match status" value="3"/>
</dbReference>
<feature type="domain" description="RRM" evidence="7">
    <location>
        <begin position="431"/>
        <end position="576"/>
    </location>
</feature>
<name>A0A5E8C686_9ASCO</name>
<dbReference type="InterPro" id="IPR012677">
    <property type="entry name" value="Nucleotide-bd_a/b_plait_sf"/>
</dbReference>
<feature type="domain" description="RRM" evidence="7">
    <location>
        <begin position="121"/>
        <end position="199"/>
    </location>
</feature>
<dbReference type="InterPro" id="IPR035979">
    <property type="entry name" value="RBD_domain_sf"/>
</dbReference>
<dbReference type="OrthoDB" id="267048at2759"/>
<dbReference type="PANTHER" id="PTHR48039">
    <property type="entry name" value="RNA-BINDING MOTIF PROTEIN 14B"/>
    <property type="match status" value="1"/>
</dbReference>
<dbReference type="PANTHER" id="PTHR48039:SF5">
    <property type="entry name" value="RNA-BINDING PROTEIN 28"/>
    <property type="match status" value="1"/>
</dbReference>
<dbReference type="AlphaFoldDB" id="A0A5E8C686"/>
<feature type="compositionally biased region" description="Acidic residues" evidence="6">
    <location>
        <begin position="212"/>
        <end position="238"/>
    </location>
</feature>
<feature type="region of interest" description="Disordered" evidence="6">
    <location>
        <begin position="462"/>
        <end position="481"/>
    </location>
</feature>
<keyword evidence="2" id="KW-0677">Repeat</keyword>
<dbReference type="Pfam" id="PF00076">
    <property type="entry name" value="RRM_1"/>
    <property type="match status" value="3"/>
</dbReference>
<dbReference type="SMART" id="SM00360">
    <property type="entry name" value="RRM"/>
    <property type="match status" value="4"/>
</dbReference>
<keyword evidence="4" id="KW-0539">Nucleus</keyword>
<keyword evidence="3 5" id="KW-0694">RNA-binding</keyword>
<evidence type="ECO:0000256" key="2">
    <source>
        <dbReference type="ARBA" id="ARBA00022737"/>
    </source>
</evidence>
<feature type="compositionally biased region" description="Basic residues" evidence="6">
    <location>
        <begin position="625"/>
        <end position="637"/>
    </location>
</feature>
<keyword evidence="9" id="KW-1185">Reference proteome</keyword>
<feature type="region of interest" description="Disordered" evidence="6">
    <location>
        <begin position="591"/>
        <end position="637"/>
    </location>
</feature>
<dbReference type="InterPro" id="IPR000504">
    <property type="entry name" value="RRM_dom"/>
</dbReference>
<dbReference type="GeneID" id="43584054"/>
<evidence type="ECO:0000256" key="4">
    <source>
        <dbReference type="ARBA" id="ARBA00023242"/>
    </source>
</evidence>
<sequence>MSTEESKHLNERAELFVRSIPYEATSEELSDFFSNFCPVKHAVIVTDAENKSKGFGFVSFTEADDAKKALEEARKTKFLGRYLQVDVAQKRERGKKSADDDSEEKPKKTVEKAHSVEKRRPRLIIRNLPWSCKDPKKIEKIFAKFGNVIEVLIPKKEGGKMAGFAFVTMRKKAHAQKAVEETKALKIDGREVQVSFAVEKNKWLAKQNGGTGEEDDSEEYDESEDDEEEEEEEDGEDEEKPKKKSNKDSSRSKAASNEQTIFVRNIPYDTTKEALQDHFEEFGPVLYALPVFDKKLNQPKGTAFVAFENAEDCKDCIANAPQVSSTSLLLPDDVDPRYVFEGRVLSITGALQRDRAEELATASNARRQELLGKAPKEKDRRNLFLLNEGRIPQDSKLAVHMNAQELEMREKSYDQRKTQLNKNPSLHLSLTRLAIRNLPRAMNEKGLKALARKAVVEFATEVAQKKRQPLSKEESQRSTKQIEELGQAAKSKKGVVRQSKIIMEEKGSGSLGRSRGYGFVEFRDHKTALMGLRWLNAHEVTREEILSGLTEDEVEQKVQSSDDTKRRRLVVEFAIEHAQITKRRKENMIKARLSAKRKAEDEASAPKEREPAVKKENEENNTRHIIGKKRKMRKLGK</sequence>